<evidence type="ECO:0000313" key="5">
    <source>
        <dbReference type="EMBL" id="MBC8627664.1"/>
    </source>
</evidence>
<dbReference type="PANTHER" id="PTHR43685:SF5">
    <property type="entry name" value="GLYCOSYLTRANSFERASE EPSE-RELATED"/>
    <property type="match status" value="1"/>
</dbReference>
<evidence type="ECO:0000313" key="6">
    <source>
        <dbReference type="Proteomes" id="UP000661649"/>
    </source>
</evidence>
<name>A0ABR7P8D4_9FIRM</name>
<dbReference type="PANTHER" id="PTHR43685">
    <property type="entry name" value="GLYCOSYLTRANSFERASE"/>
    <property type="match status" value="1"/>
</dbReference>
<evidence type="ECO:0000256" key="3">
    <source>
        <dbReference type="ARBA" id="ARBA00022679"/>
    </source>
</evidence>
<dbReference type="Proteomes" id="UP000661649">
    <property type="component" value="Unassembled WGS sequence"/>
</dbReference>
<evidence type="ECO:0000256" key="1">
    <source>
        <dbReference type="ARBA" id="ARBA00006739"/>
    </source>
</evidence>
<dbReference type="SUPFAM" id="SSF53448">
    <property type="entry name" value="Nucleotide-diphospho-sugar transferases"/>
    <property type="match status" value="1"/>
</dbReference>
<dbReference type="InterPro" id="IPR029044">
    <property type="entry name" value="Nucleotide-diphossugar_trans"/>
</dbReference>
<dbReference type="Pfam" id="PF00535">
    <property type="entry name" value="Glycos_transf_2"/>
    <property type="match status" value="1"/>
</dbReference>
<protein>
    <submittedName>
        <fullName evidence="5">Glycosyltransferase</fullName>
    </submittedName>
</protein>
<evidence type="ECO:0000256" key="2">
    <source>
        <dbReference type="ARBA" id="ARBA00022676"/>
    </source>
</evidence>
<keyword evidence="3" id="KW-0808">Transferase</keyword>
<comment type="similarity">
    <text evidence="1">Belongs to the glycosyltransferase 2 family.</text>
</comment>
<dbReference type="InterPro" id="IPR001173">
    <property type="entry name" value="Glyco_trans_2-like"/>
</dbReference>
<organism evidence="5 6">
    <name type="scientific">Blautia stercoris</name>
    <dbReference type="NCBI Taxonomy" id="871664"/>
    <lineage>
        <taxon>Bacteria</taxon>
        <taxon>Bacillati</taxon>
        <taxon>Bacillota</taxon>
        <taxon>Clostridia</taxon>
        <taxon>Lachnospirales</taxon>
        <taxon>Lachnospiraceae</taxon>
        <taxon>Blautia</taxon>
    </lineage>
</organism>
<reference evidence="5 6" key="1">
    <citation type="submission" date="2020-08" db="EMBL/GenBank/DDBJ databases">
        <title>Genome public.</title>
        <authorList>
            <person name="Liu C."/>
            <person name="Sun Q."/>
        </authorList>
    </citation>
    <scope>NUCLEOTIDE SEQUENCE [LARGE SCALE GENOMIC DNA]</scope>
    <source>
        <strain evidence="5 6">3_YM_SP_D4_24.mj</strain>
    </source>
</reference>
<evidence type="ECO:0000259" key="4">
    <source>
        <dbReference type="Pfam" id="PF00535"/>
    </source>
</evidence>
<accession>A0ABR7P8D4</accession>
<dbReference type="EMBL" id="JACRTP010000001">
    <property type="protein sequence ID" value="MBC8627664.1"/>
    <property type="molecule type" value="Genomic_DNA"/>
</dbReference>
<keyword evidence="2" id="KW-0328">Glycosyltransferase</keyword>
<gene>
    <name evidence="5" type="ORF">H8712_03340</name>
</gene>
<dbReference type="Gene3D" id="3.90.550.10">
    <property type="entry name" value="Spore Coat Polysaccharide Biosynthesis Protein SpsA, Chain A"/>
    <property type="match status" value="1"/>
</dbReference>
<dbReference type="RefSeq" id="WP_187558209.1">
    <property type="nucleotide sequence ID" value="NZ_JACRTP010000001.1"/>
</dbReference>
<dbReference type="InterPro" id="IPR050834">
    <property type="entry name" value="Glycosyltransf_2"/>
</dbReference>
<sequence length="270" mass="31579">MAEYSVLMSVYAKENPEYLRESIESIWSQTVKTNDFWVVCDGPLTKELDVVLEENQKAHKEVFHLLRLKENVGLGRALNEGLKCCKNEAVARMDSDDIACKDRCEKQLRVLEEGIDIVSGTVVEFEKDILHCKAKRTLPLSKEEILKFAGRRNPFNHPCVMYRKEAVEKAGGYQHFYLFEDYYLWARMLLLGVEARNLPDTLLYMRAGTGMYKRRGGWKYVKSMLHFRLFLWKSGLSSFWDFVVCAGGQMMICLIPNRLRELFYKKFLRK</sequence>
<feature type="domain" description="Glycosyltransferase 2-like" evidence="4">
    <location>
        <begin position="5"/>
        <end position="169"/>
    </location>
</feature>
<proteinExistence type="inferred from homology"/>
<comment type="caution">
    <text evidence="5">The sequence shown here is derived from an EMBL/GenBank/DDBJ whole genome shotgun (WGS) entry which is preliminary data.</text>
</comment>
<keyword evidence="6" id="KW-1185">Reference proteome</keyword>